<dbReference type="EMBL" id="DTPI01000003">
    <property type="protein sequence ID" value="HGE65550.1"/>
    <property type="molecule type" value="Genomic_DNA"/>
</dbReference>
<dbReference type="AlphaFoldDB" id="A0A7C3UAZ3"/>
<sequence length="40" mass="4558">MVKWTLSKGARKVLDPEVGSGIFLSQVFQLLKNEKDFSFN</sequence>
<evidence type="ECO:0000313" key="1">
    <source>
        <dbReference type="EMBL" id="HGE65550.1"/>
    </source>
</evidence>
<reference evidence="1" key="1">
    <citation type="journal article" date="2020" name="mSystems">
        <title>Genome- and Community-Level Interaction Insights into Carbon Utilization and Element Cycling Functions of Hydrothermarchaeota in Hydrothermal Sediment.</title>
        <authorList>
            <person name="Zhou Z."/>
            <person name="Liu Y."/>
            <person name="Xu W."/>
            <person name="Pan J."/>
            <person name="Luo Z.H."/>
            <person name="Li M."/>
        </authorList>
    </citation>
    <scope>NUCLEOTIDE SEQUENCE [LARGE SCALE GENOMIC DNA]</scope>
    <source>
        <strain evidence="1">SpSt-97</strain>
    </source>
</reference>
<organism evidence="1">
    <name type="scientific">Geoglobus ahangari</name>
    <dbReference type="NCBI Taxonomy" id="113653"/>
    <lineage>
        <taxon>Archaea</taxon>
        <taxon>Methanobacteriati</taxon>
        <taxon>Methanobacteriota</taxon>
        <taxon>Archaeoglobi</taxon>
        <taxon>Archaeoglobales</taxon>
        <taxon>Archaeoglobaceae</taxon>
        <taxon>Geoglobus</taxon>
    </lineage>
</organism>
<accession>A0A7C3UAZ3</accession>
<protein>
    <submittedName>
        <fullName evidence="1">Uncharacterized protein</fullName>
    </submittedName>
</protein>
<gene>
    <name evidence="1" type="ORF">ENX77_00175</name>
</gene>
<comment type="caution">
    <text evidence="1">The sequence shown here is derived from an EMBL/GenBank/DDBJ whole genome shotgun (WGS) entry which is preliminary data.</text>
</comment>
<name>A0A7C3UAZ3_9EURY</name>
<proteinExistence type="predicted"/>